<evidence type="ECO:0000256" key="1">
    <source>
        <dbReference type="SAM" id="MobiDB-lite"/>
    </source>
</evidence>
<reference evidence="3" key="1">
    <citation type="submission" date="2022-07" db="EMBL/GenBank/DDBJ databases">
        <title>Phylogenomic reconstructions and comparative analyses of Kickxellomycotina fungi.</title>
        <authorList>
            <person name="Reynolds N.K."/>
            <person name="Stajich J.E."/>
            <person name="Barry K."/>
            <person name="Grigoriev I.V."/>
            <person name="Crous P."/>
            <person name="Smith M.E."/>
        </authorList>
    </citation>
    <scope>NUCLEOTIDE SEQUENCE</scope>
    <source>
        <strain evidence="3">NBRC 100468</strain>
    </source>
</reference>
<protein>
    <recommendedName>
        <fullName evidence="5">GPI anchored serine-threonine rich protein</fullName>
    </recommendedName>
</protein>
<evidence type="ECO:0000256" key="2">
    <source>
        <dbReference type="SAM" id="SignalP"/>
    </source>
</evidence>
<evidence type="ECO:0008006" key="5">
    <source>
        <dbReference type="Google" id="ProtNLM"/>
    </source>
</evidence>
<organism evidence="3 4">
    <name type="scientific">Mycoemilia scoparia</name>
    <dbReference type="NCBI Taxonomy" id="417184"/>
    <lineage>
        <taxon>Eukaryota</taxon>
        <taxon>Fungi</taxon>
        <taxon>Fungi incertae sedis</taxon>
        <taxon>Zoopagomycota</taxon>
        <taxon>Kickxellomycotina</taxon>
        <taxon>Kickxellomycetes</taxon>
        <taxon>Kickxellales</taxon>
        <taxon>Kickxellaceae</taxon>
        <taxon>Mycoemilia</taxon>
    </lineage>
</organism>
<feature type="signal peptide" evidence="2">
    <location>
        <begin position="1"/>
        <end position="24"/>
    </location>
</feature>
<feature type="compositionally biased region" description="Low complexity" evidence="1">
    <location>
        <begin position="99"/>
        <end position="140"/>
    </location>
</feature>
<dbReference type="EMBL" id="JANBPU010000007">
    <property type="protein sequence ID" value="KAJ1921085.1"/>
    <property type="molecule type" value="Genomic_DNA"/>
</dbReference>
<sequence>MKYSTSFVAALAALAISQSSFVAADCDAQNIVDSCVNYANDMIKTHCTSPNDYGCQCTWNEELLRCYNNCPDDQALAPSAVAAKNAVNSYCGLAKQYPSSIPVSSSSETASDSAPKPSSGSSAKDSSKSQSKSGSQSQESEGAAALVTFSSVTAAVALLFASF</sequence>
<keyword evidence="4" id="KW-1185">Reference proteome</keyword>
<comment type="caution">
    <text evidence="3">The sequence shown here is derived from an EMBL/GenBank/DDBJ whole genome shotgun (WGS) entry which is preliminary data.</text>
</comment>
<feature type="chain" id="PRO_5040964816" description="GPI anchored serine-threonine rich protein" evidence="2">
    <location>
        <begin position="25"/>
        <end position="163"/>
    </location>
</feature>
<proteinExistence type="predicted"/>
<dbReference type="OrthoDB" id="2507140at2759"/>
<dbReference type="AlphaFoldDB" id="A0A9W8A614"/>
<name>A0A9W8A614_9FUNG</name>
<accession>A0A9W8A614</accession>
<gene>
    <name evidence="3" type="ORF">H4219_000943</name>
</gene>
<dbReference type="Proteomes" id="UP001150538">
    <property type="component" value="Unassembled WGS sequence"/>
</dbReference>
<keyword evidence="2" id="KW-0732">Signal</keyword>
<evidence type="ECO:0000313" key="4">
    <source>
        <dbReference type="Proteomes" id="UP001150538"/>
    </source>
</evidence>
<evidence type="ECO:0000313" key="3">
    <source>
        <dbReference type="EMBL" id="KAJ1921085.1"/>
    </source>
</evidence>
<feature type="region of interest" description="Disordered" evidence="1">
    <location>
        <begin position="98"/>
        <end position="140"/>
    </location>
</feature>